<comment type="caution">
    <text evidence="1">The sequence shown here is derived from an EMBL/GenBank/DDBJ whole genome shotgun (WGS) entry which is preliminary data.</text>
</comment>
<keyword evidence="2" id="KW-1185">Reference proteome</keyword>
<protein>
    <submittedName>
        <fullName evidence="1">Uncharacterized protein</fullName>
    </submittedName>
</protein>
<proteinExistence type="predicted"/>
<dbReference type="Proteomes" id="UP001060085">
    <property type="component" value="Linkage Group LG08"/>
</dbReference>
<evidence type="ECO:0000313" key="2">
    <source>
        <dbReference type="Proteomes" id="UP001060085"/>
    </source>
</evidence>
<gene>
    <name evidence="1" type="ORF">M9H77_35066</name>
</gene>
<sequence length="110" mass="12243">MVSSPFPNGALGTLAIGLRRCLGHCLTVRLTMNGQPRRVIVKFGRAFEICDPFPHEVDSHLVAPDAETALWYWSFGVMCSIPQFDGFIVLVVFLIDINELEESSNEEDGM</sequence>
<name>A0ACB9ZQH8_CATRO</name>
<dbReference type="EMBL" id="CM044708">
    <property type="protein sequence ID" value="KAI5649061.1"/>
    <property type="molecule type" value="Genomic_DNA"/>
</dbReference>
<organism evidence="1 2">
    <name type="scientific">Catharanthus roseus</name>
    <name type="common">Madagascar periwinkle</name>
    <name type="synonym">Vinca rosea</name>
    <dbReference type="NCBI Taxonomy" id="4058"/>
    <lineage>
        <taxon>Eukaryota</taxon>
        <taxon>Viridiplantae</taxon>
        <taxon>Streptophyta</taxon>
        <taxon>Embryophyta</taxon>
        <taxon>Tracheophyta</taxon>
        <taxon>Spermatophyta</taxon>
        <taxon>Magnoliopsida</taxon>
        <taxon>eudicotyledons</taxon>
        <taxon>Gunneridae</taxon>
        <taxon>Pentapetalae</taxon>
        <taxon>asterids</taxon>
        <taxon>lamiids</taxon>
        <taxon>Gentianales</taxon>
        <taxon>Apocynaceae</taxon>
        <taxon>Rauvolfioideae</taxon>
        <taxon>Vinceae</taxon>
        <taxon>Catharanthinae</taxon>
        <taxon>Catharanthus</taxon>
    </lineage>
</organism>
<reference evidence="2" key="1">
    <citation type="journal article" date="2023" name="Nat. Plants">
        <title>Single-cell RNA sequencing provides a high-resolution roadmap for understanding the multicellular compartmentation of specialized metabolism.</title>
        <authorList>
            <person name="Sun S."/>
            <person name="Shen X."/>
            <person name="Li Y."/>
            <person name="Li Y."/>
            <person name="Wang S."/>
            <person name="Li R."/>
            <person name="Zhang H."/>
            <person name="Shen G."/>
            <person name="Guo B."/>
            <person name="Wei J."/>
            <person name="Xu J."/>
            <person name="St-Pierre B."/>
            <person name="Chen S."/>
            <person name="Sun C."/>
        </authorList>
    </citation>
    <scope>NUCLEOTIDE SEQUENCE [LARGE SCALE GENOMIC DNA]</scope>
</reference>
<evidence type="ECO:0000313" key="1">
    <source>
        <dbReference type="EMBL" id="KAI5649061.1"/>
    </source>
</evidence>
<accession>A0ACB9ZQH8</accession>